<name>A0A1J5INV7_9BACT</name>
<organism evidence="4 5">
    <name type="scientific">Candidatus Wirthbacteria bacterium CG2_30_54_11</name>
    <dbReference type="NCBI Taxonomy" id="1817892"/>
    <lineage>
        <taxon>Bacteria</taxon>
        <taxon>Candidatus Wirthbacteria</taxon>
    </lineage>
</organism>
<dbReference type="SMART" id="SM00116">
    <property type="entry name" value="CBS"/>
    <property type="match status" value="2"/>
</dbReference>
<dbReference type="AlphaFoldDB" id="A0A1J5INV7"/>
<protein>
    <recommendedName>
        <fullName evidence="3">CBS domain-containing protein</fullName>
    </recommendedName>
</protein>
<dbReference type="PANTHER" id="PTHR48108">
    <property type="entry name" value="CBS DOMAIN-CONTAINING PROTEIN CBSX2, CHLOROPLASTIC"/>
    <property type="match status" value="1"/>
</dbReference>
<comment type="caution">
    <text evidence="4">The sequence shown here is derived from an EMBL/GenBank/DDBJ whole genome shotgun (WGS) entry which is preliminary data.</text>
</comment>
<dbReference type="InterPro" id="IPR051462">
    <property type="entry name" value="CBS_domain-containing"/>
</dbReference>
<sequence length="153" mass="17131">MRCSMLVSDIMTKKVISVHSDTPVKEIATLLIKHDLKGVPVIDERQKVIGIITECDLILQNATLHLPTFIQILDGVFPFGKKETEEELRRIVGAVAQDVMSRSPVCAPLDMTVEDMATLMWERKVNPVPITQDDKLIGIVSRADIVRLLTQSR</sequence>
<dbReference type="SUPFAM" id="SSF54631">
    <property type="entry name" value="CBS-domain pair"/>
    <property type="match status" value="1"/>
</dbReference>
<gene>
    <name evidence="4" type="ORF">AUK40_01640</name>
</gene>
<evidence type="ECO:0000313" key="5">
    <source>
        <dbReference type="Proteomes" id="UP000183245"/>
    </source>
</evidence>
<keyword evidence="1" id="KW-0677">Repeat</keyword>
<proteinExistence type="predicted"/>
<reference evidence="4 5" key="1">
    <citation type="journal article" date="2016" name="Environ. Microbiol.">
        <title>Genomic resolution of a cold subsurface aquifer community provides metabolic insights for novel microbes adapted to high CO concentrations.</title>
        <authorList>
            <person name="Probst A.J."/>
            <person name="Castelle C.J."/>
            <person name="Singh A."/>
            <person name="Brown C.T."/>
            <person name="Anantharaman K."/>
            <person name="Sharon I."/>
            <person name="Hug L.A."/>
            <person name="Burstein D."/>
            <person name="Emerson J.B."/>
            <person name="Thomas B.C."/>
            <person name="Banfield J.F."/>
        </authorList>
    </citation>
    <scope>NUCLEOTIDE SEQUENCE [LARGE SCALE GENOMIC DNA]</scope>
    <source>
        <strain evidence="4">CG2_30_54_11</strain>
    </source>
</reference>
<feature type="domain" description="CBS" evidence="3">
    <location>
        <begin position="11"/>
        <end position="68"/>
    </location>
</feature>
<dbReference type="InterPro" id="IPR000644">
    <property type="entry name" value="CBS_dom"/>
</dbReference>
<dbReference type="InterPro" id="IPR046342">
    <property type="entry name" value="CBS_dom_sf"/>
</dbReference>
<dbReference type="EMBL" id="MNZT01000029">
    <property type="protein sequence ID" value="OIP98403.1"/>
    <property type="molecule type" value="Genomic_DNA"/>
</dbReference>
<dbReference type="PANTHER" id="PTHR48108:SF26">
    <property type="entry name" value="CBS DOMAIN-CONTAINING PROTEIN DDB_G0289609"/>
    <property type="match status" value="1"/>
</dbReference>
<accession>A0A1J5INV7</accession>
<dbReference type="Proteomes" id="UP000183245">
    <property type="component" value="Unassembled WGS sequence"/>
</dbReference>
<dbReference type="CDD" id="cd04586">
    <property type="entry name" value="CBS_pair_BON_assoc"/>
    <property type="match status" value="1"/>
</dbReference>
<dbReference type="PROSITE" id="PS51371">
    <property type="entry name" value="CBS"/>
    <property type="match status" value="2"/>
</dbReference>
<feature type="domain" description="CBS" evidence="3">
    <location>
        <begin position="100"/>
        <end position="153"/>
    </location>
</feature>
<evidence type="ECO:0000259" key="3">
    <source>
        <dbReference type="PROSITE" id="PS51371"/>
    </source>
</evidence>
<dbReference type="Pfam" id="PF00571">
    <property type="entry name" value="CBS"/>
    <property type="match status" value="2"/>
</dbReference>
<dbReference type="Gene3D" id="3.10.580.10">
    <property type="entry name" value="CBS-domain"/>
    <property type="match status" value="1"/>
</dbReference>
<evidence type="ECO:0000313" key="4">
    <source>
        <dbReference type="EMBL" id="OIP98403.1"/>
    </source>
</evidence>
<keyword evidence="2" id="KW-0129">CBS domain</keyword>
<evidence type="ECO:0000256" key="2">
    <source>
        <dbReference type="PROSITE-ProRule" id="PRU00703"/>
    </source>
</evidence>
<evidence type="ECO:0000256" key="1">
    <source>
        <dbReference type="ARBA" id="ARBA00022737"/>
    </source>
</evidence>
<dbReference type="STRING" id="1817892.AUK40_01640"/>